<dbReference type="Pfam" id="PF08558">
    <property type="entry name" value="TRF"/>
    <property type="match status" value="1"/>
</dbReference>
<feature type="region of interest" description="Disordered" evidence="4">
    <location>
        <begin position="445"/>
        <end position="465"/>
    </location>
</feature>
<feature type="domain" description="HTH myb-type" evidence="5">
    <location>
        <begin position="456"/>
        <end position="521"/>
    </location>
</feature>
<feature type="compositionally biased region" description="Polar residues" evidence="4">
    <location>
        <begin position="347"/>
        <end position="358"/>
    </location>
</feature>
<feature type="compositionally biased region" description="Basic and acidic residues" evidence="4">
    <location>
        <begin position="547"/>
        <end position="562"/>
    </location>
</feature>
<gene>
    <name evidence="6" type="ORF">BJ875DRAFT_468475</name>
</gene>
<feature type="region of interest" description="Disordered" evidence="4">
    <location>
        <begin position="540"/>
        <end position="562"/>
    </location>
</feature>
<feature type="compositionally biased region" description="Basic and acidic residues" evidence="4">
    <location>
        <begin position="77"/>
        <end position="87"/>
    </location>
</feature>
<dbReference type="Proteomes" id="UP000824998">
    <property type="component" value="Unassembled WGS sequence"/>
</dbReference>
<dbReference type="PANTHER" id="PTHR47807:SF1">
    <property type="entry name" value="PROTEIN TBF1"/>
    <property type="match status" value="1"/>
</dbReference>
<dbReference type="PROSITE" id="PS51294">
    <property type="entry name" value="HTH_MYB"/>
    <property type="match status" value="1"/>
</dbReference>
<dbReference type="EMBL" id="MU251580">
    <property type="protein sequence ID" value="KAG9231801.1"/>
    <property type="molecule type" value="Genomic_DNA"/>
</dbReference>
<dbReference type="CDD" id="cd11660">
    <property type="entry name" value="SANT_TRF"/>
    <property type="match status" value="1"/>
</dbReference>
<proteinExistence type="predicted"/>
<comment type="caution">
    <text evidence="6">The sequence shown here is derived from an EMBL/GenBank/DDBJ whole genome shotgun (WGS) entry which is preliminary data.</text>
</comment>
<feature type="compositionally biased region" description="Polar residues" evidence="4">
    <location>
        <begin position="89"/>
        <end position="101"/>
    </location>
</feature>
<feature type="compositionally biased region" description="Basic and acidic residues" evidence="4">
    <location>
        <begin position="591"/>
        <end position="601"/>
    </location>
</feature>
<evidence type="ECO:0000256" key="2">
    <source>
        <dbReference type="ARBA" id="ARBA00023242"/>
    </source>
</evidence>
<dbReference type="PANTHER" id="PTHR47807">
    <property type="entry name" value="PROTEIN TBF1"/>
    <property type="match status" value="1"/>
</dbReference>
<dbReference type="InterPro" id="IPR017930">
    <property type="entry name" value="Myb_dom"/>
</dbReference>
<evidence type="ECO:0000313" key="7">
    <source>
        <dbReference type="Proteomes" id="UP000824998"/>
    </source>
</evidence>
<dbReference type="FunFam" id="1.10.10.60:FF:000137">
    <property type="entry name" value="MYB DNA binding protein"/>
    <property type="match status" value="1"/>
</dbReference>
<dbReference type="InterPro" id="IPR052833">
    <property type="entry name" value="Telomeric_DNA-bd_trans-reg"/>
</dbReference>
<evidence type="ECO:0000256" key="4">
    <source>
        <dbReference type="SAM" id="MobiDB-lite"/>
    </source>
</evidence>
<accession>A0A9P7YDT0</accession>
<sequence length="649" mass="72505">MMEIKYEKLDLPSAEAPQYQAEPANMYQPQSPSQKRGPPDVDETSTKRQKLESPLEGLDLEAMLARATAGAILPPAKIDHQEQDRRKTVAQNDHTPAEPQSTAYDPELYMWVMSLPILENLSIQLLSTLAHGPYTEIINIISTPDSEQGQAYATIKSLFDQTKKIYSKNESFLSADDLSFTDPKHRSIIRNTNMAAFVASVFGSQEVGFYELNSWFLNIFTPERKTMESSAGMLFVNLKTQMYLSACGEEDNDRTKEDILEEIFPSALGDMVMSRHPEVQLSQSEKGFLSECQSRKAYLSSIPSTAESIFTLSEQFPWEHFLQDLSIHIGQAYSALLQPYMKRHDLTSPTSPRGPSRTNAERTQRPEPSNHLAAAEMTAQQALLGINVHRLVQQHNGASEDPQEHCAPPLVATYQPSSQTNNIPYHTQSAPTQVLYNLARQAAVAKTNPGNSRQPGPPSQRRPWSTEEENALMAGLDRVRGPHWSQILALYGEKGSISNILSDRNQVQLKDKARNLKLFFLKSDIEVPYYLQSVTGELKTRAPGQAARKEAGEKAKQDNGDARAHFEGVMVLGQGLQEHHQDQSSPVIEPETPRDGLEPPEKFQVTDQNNRTPYQGPPQPVNDDERLRQQLMAANSNGDHGPPQQDVNV</sequence>
<reference evidence="6" key="1">
    <citation type="journal article" date="2021" name="IMA Fungus">
        <title>Genomic characterization of three marine fungi, including Emericellopsis atlantica sp. nov. with signatures of a generalist lifestyle and marine biomass degradation.</title>
        <authorList>
            <person name="Hagestad O.C."/>
            <person name="Hou L."/>
            <person name="Andersen J.H."/>
            <person name="Hansen E.H."/>
            <person name="Altermark B."/>
            <person name="Li C."/>
            <person name="Kuhnert E."/>
            <person name="Cox R.J."/>
            <person name="Crous P.W."/>
            <person name="Spatafora J.W."/>
            <person name="Lail K."/>
            <person name="Amirebrahimi M."/>
            <person name="Lipzen A."/>
            <person name="Pangilinan J."/>
            <person name="Andreopoulos W."/>
            <person name="Hayes R.D."/>
            <person name="Ng V."/>
            <person name="Grigoriev I.V."/>
            <person name="Jackson S.A."/>
            <person name="Sutton T.D.S."/>
            <person name="Dobson A.D.W."/>
            <person name="Rama T."/>
        </authorList>
    </citation>
    <scope>NUCLEOTIDE SEQUENCE</scope>
    <source>
        <strain evidence="6">TRa018bII</strain>
    </source>
</reference>
<keyword evidence="1" id="KW-0238">DNA-binding</keyword>
<keyword evidence="2" id="KW-0539">Nucleus</keyword>
<feature type="region of interest" description="Disordered" evidence="4">
    <location>
        <begin position="396"/>
        <end position="421"/>
    </location>
</feature>
<feature type="compositionally biased region" description="Basic and acidic residues" evidence="4">
    <location>
        <begin position="1"/>
        <end position="10"/>
    </location>
</feature>
<name>A0A9P7YDT0_9HELO</name>
<dbReference type="Gene3D" id="1.10.10.60">
    <property type="entry name" value="Homeodomain-like"/>
    <property type="match status" value="1"/>
</dbReference>
<keyword evidence="7" id="KW-1185">Reference proteome</keyword>
<dbReference type="GO" id="GO:0010833">
    <property type="term" value="P:telomere maintenance via telomere lengthening"/>
    <property type="evidence" value="ECO:0007669"/>
    <property type="project" value="TreeGrafter"/>
</dbReference>
<feature type="region of interest" description="Disordered" evidence="4">
    <location>
        <begin position="1"/>
        <end position="55"/>
    </location>
</feature>
<feature type="region of interest" description="Disordered" evidence="4">
    <location>
        <begin position="576"/>
        <end position="649"/>
    </location>
</feature>
<dbReference type="GO" id="GO:0042803">
    <property type="term" value="F:protein homodimerization activity"/>
    <property type="evidence" value="ECO:0007669"/>
    <property type="project" value="InterPro"/>
</dbReference>
<evidence type="ECO:0000313" key="6">
    <source>
        <dbReference type="EMBL" id="KAG9231801.1"/>
    </source>
</evidence>
<protein>
    <submittedName>
        <fullName evidence="6">Telomere repeat binding factor-domain-containing protein</fullName>
    </submittedName>
</protein>
<dbReference type="AlphaFoldDB" id="A0A9P7YDT0"/>
<feature type="region of interest" description="Disordered" evidence="4">
    <location>
        <begin position="74"/>
        <end position="101"/>
    </location>
</feature>
<dbReference type="OrthoDB" id="3366990at2759"/>
<feature type="compositionally biased region" description="Basic and acidic residues" evidence="4">
    <location>
        <begin position="44"/>
        <end position="53"/>
    </location>
</feature>
<dbReference type="InterPro" id="IPR009057">
    <property type="entry name" value="Homeodomain-like_sf"/>
</dbReference>
<organism evidence="6 7">
    <name type="scientific">Amylocarpus encephaloides</name>
    <dbReference type="NCBI Taxonomy" id="45428"/>
    <lineage>
        <taxon>Eukaryota</taxon>
        <taxon>Fungi</taxon>
        <taxon>Dikarya</taxon>
        <taxon>Ascomycota</taxon>
        <taxon>Pezizomycotina</taxon>
        <taxon>Leotiomycetes</taxon>
        <taxon>Helotiales</taxon>
        <taxon>Helotiales incertae sedis</taxon>
        <taxon>Amylocarpus</taxon>
    </lineage>
</organism>
<dbReference type="SUPFAM" id="SSF46689">
    <property type="entry name" value="Homeodomain-like"/>
    <property type="match status" value="1"/>
</dbReference>
<dbReference type="GO" id="GO:0003691">
    <property type="term" value="F:double-stranded telomeric DNA binding"/>
    <property type="evidence" value="ECO:0007669"/>
    <property type="project" value="TreeGrafter"/>
</dbReference>
<evidence type="ECO:0000256" key="3">
    <source>
        <dbReference type="ARBA" id="ARBA00023306"/>
    </source>
</evidence>
<keyword evidence="3" id="KW-0131">Cell cycle</keyword>
<evidence type="ECO:0000256" key="1">
    <source>
        <dbReference type="ARBA" id="ARBA00023125"/>
    </source>
</evidence>
<evidence type="ECO:0000259" key="5">
    <source>
        <dbReference type="PROSITE" id="PS51294"/>
    </source>
</evidence>
<dbReference type="InterPro" id="IPR013867">
    <property type="entry name" value="Telomere_rpt-bd_fac_dimer_dom"/>
</dbReference>
<feature type="region of interest" description="Disordered" evidence="4">
    <location>
        <begin position="344"/>
        <end position="370"/>
    </location>
</feature>